<dbReference type="AlphaFoldDB" id="A0AAX4HQ89"/>
<feature type="transmembrane region" description="Helical" evidence="1">
    <location>
        <begin position="7"/>
        <end position="30"/>
    </location>
</feature>
<dbReference type="KEGG" id="psti:SOO65_01870"/>
<keyword evidence="1" id="KW-1133">Transmembrane helix</keyword>
<dbReference type="Gene3D" id="1.10.10.10">
    <property type="entry name" value="Winged helix-like DNA-binding domain superfamily/Winged helix DNA-binding domain"/>
    <property type="match status" value="1"/>
</dbReference>
<evidence type="ECO:0000313" key="4">
    <source>
        <dbReference type="Proteomes" id="UP001324634"/>
    </source>
</evidence>
<dbReference type="RefSeq" id="WP_321396041.1">
    <property type="nucleotide sequence ID" value="NZ_CP139487.1"/>
</dbReference>
<dbReference type="PROSITE" id="PS51688">
    <property type="entry name" value="ICA"/>
    <property type="match status" value="1"/>
</dbReference>
<name>A0AAX4HQ89_9BACT</name>
<proteinExistence type="predicted"/>
<keyword evidence="4" id="KW-1185">Reference proteome</keyword>
<evidence type="ECO:0000313" key="3">
    <source>
        <dbReference type="EMBL" id="WPU65485.1"/>
    </source>
</evidence>
<reference evidence="3 4" key="1">
    <citation type="submission" date="2023-11" db="EMBL/GenBank/DDBJ databases">
        <title>Peredibacter starrii A3.12.</title>
        <authorList>
            <person name="Mitchell R.J."/>
        </authorList>
    </citation>
    <scope>NUCLEOTIDE SEQUENCE [LARGE SCALE GENOMIC DNA]</scope>
    <source>
        <strain evidence="3 4">A3.12</strain>
    </source>
</reference>
<feature type="domain" description="Peptidase S74" evidence="2">
    <location>
        <begin position="411"/>
        <end position="508"/>
    </location>
</feature>
<sequence length="525" mass="56110">MKRDETGIGLVEVLIAIGMLGGLVLLISGINQNAHKVAANLEINTDVMQTLQEIQQILVIPENCAMTFQGKNAVSNPNVVQAIKQKFKTTFADVYPNSVLNPQKVYGSKRVKIDSYALSDTAPEVSALTHGTTHLVITFNRGKTGTQTETITKRITLNVKTDGAGNITGCTSTSSSKNEIWKFAANNSDIYFNTGAVAIGTTTPTHNLTIQARTLPGTSGISIIGNEATTAGWNRAGIMFNDQSSNYFWSLAMFGVAAHEGEGGFGIGGGPTTTTGLNRFLITKQGNVGINTNLQKPTCGLADCSTTRFLHIHSNAAGPVDASQLVLTTDSAADGSIAGGVGFSAAKSAGPDRRVGVITGHIVSPAGSTLKGNLLFWTNNNGANNFNGVLNSDADFWVRGNTDTVKFTATSDVRLKKNIRPLQASLEKVLAIKGVSYNWKDSNYPEKNFGFIAQDVEKVFPELIATEKDGKMSMSYIGLVAPVVEALKSLFAIKASQEKQISQLEAENKMMLEFICKKEKASFCY</sequence>
<dbReference type="EMBL" id="CP139487">
    <property type="protein sequence ID" value="WPU65485.1"/>
    <property type="molecule type" value="Genomic_DNA"/>
</dbReference>
<keyword evidence="1" id="KW-0812">Transmembrane</keyword>
<keyword evidence="1" id="KW-0472">Membrane</keyword>
<dbReference type="InterPro" id="IPR030392">
    <property type="entry name" value="S74_ICA"/>
</dbReference>
<gene>
    <name evidence="3" type="ORF">SOO65_01870</name>
</gene>
<evidence type="ECO:0000259" key="2">
    <source>
        <dbReference type="PROSITE" id="PS51688"/>
    </source>
</evidence>
<dbReference type="Proteomes" id="UP001324634">
    <property type="component" value="Chromosome"/>
</dbReference>
<dbReference type="InterPro" id="IPR036388">
    <property type="entry name" value="WH-like_DNA-bd_sf"/>
</dbReference>
<protein>
    <submittedName>
        <fullName evidence="3">Tail fiber domain-containing protein</fullName>
    </submittedName>
</protein>
<accession>A0AAX4HQ89</accession>
<evidence type="ECO:0000256" key="1">
    <source>
        <dbReference type="SAM" id="Phobius"/>
    </source>
</evidence>
<dbReference type="Pfam" id="PF13884">
    <property type="entry name" value="Peptidase_S74"/>
    <property type="match status" value="1"/>
</dbReference>
<organism evidence="3 4">
    <name type="scientific">Peredibacter starrii</name>
    <dbReference type="NCBI Taxonomy" id="28202"/>
    <lineage>
        <taxon>Bacteria</taxon>
        <taxon>Pseudomonadati</taxon>
        <taxon>Bdellovibrionota</taxon>
        <taxon>Bacteriovoracia</taxon>
        <taxon>Bacteriovoracales</taxon>
        <taxon>Bacteriovoracaceae</taxon>
        <taxon>Peredibacter</taxon>
    </lineage>
</organism>